<feature type="domain" description="DinB-like" evidence="1">
    <location>
        <begin position="13"/>
        <end position="144"/>
    </location>
</feature>
<protein>
    <submittedName>
        <fullName evidence="2">DinB family protein</fullName>
    </submittedName>
</protein>
<dbReference type="InterPro" id="IPR024775">
    <property type="entry name" value="DinB-like"/>
</dbReference>
<organism evidence="2 3">
    <name type="scientific">Muriicola soli</name>
    <dbReference type="NCBI Taxonomy" id="2507538"/>
    <lineage>
        <taxon>Bacteria</taxon>
        <taxon>Pseudomonadati</taxon>
        <taxon>Bacteroidota</taxon>
        <taxon>Flavobacteriia</taxon>
        <taxon>Flavobacteriales</taxon>
        <taxon>Flavobacteriaceae</taxon>
        <taxon>Muriicola</taxon>
    </lineage>
</organism>
<gene>
    <name evidence="2" type="ORF">EQY75_12115</name>
</gene>
<dbReference type="SUPFAM" id="SSF109854">
    <property type="entry name" value="DinB/YfiT-like putative metalloenzymes"/>
    <property type="match status" value="1"/>
</dbReference>
<evidence type="ECO:0000259" key="1">
    <source>
        <dbReference type="Pfam" id="PF12867"/>
    </source>
</evidence>
<dbReference type="InterPro" id="IPR034660">
    <property type="entry name" value="DinB/YfiT-like"/>
</dbReference>
<proteinExistence type="predicted"/>
<name>A0A411EC18_9FLAO</name>
<dbReference type="RefSeq" id="WP_129606225.1">
    <property type="nucleotide sequence ID" value="NZ_CP035544.1"/>
</dbReference>
<evidence type="ECO:0000313" key="2">
    <source>
        <dbReference type="EMBL" id="QBA65209.1"/>
    </source>
</evidence>
<keyword evidence="3" id="KW-1185">Reference proteome</keyword>
<reference evidence="2 3" key="1">
    <citation type="submission" date="2019-01" db="EMBL/GenBank/DDBJ databases">
        <title>Muriicola soli sp. nov., isolated from soil.</title>
        <authorList>
            <person name="Kang H.J."/>
            <person name="Kim S.B."/>
        </authorList>
    </citation>
    <scope>NUCLEOTIDE SEQUENCE [LARGE SCALE GENOMIC DNA]</scope>
    <source>
        <strain evidence="2 3">MMS17-SY002</strain>
    </source>
</reference>
<dbReference type="KEGG" id="mur:EQY75_12115"/>
<dbReference type="Pfam" id="PF12867">
    <property type="entry name" value="DinB_2"/>
    <property type="match status" value="1"/>
</dbReference>
<dbReference type="Proteomes" id="UP000290889">
    <property type="component" value="Chromosome"/>
</dbReference>
<sequence>MENLFNITSKLHDIYHRVLTETPEEQLFVIPNSHKNNLFWNIAHALVTEQLLIYKLSKLPMRLEDSLIDRYSKGTFPEEEVSAETVKKIADALLLAPDWIKGDYEKGIFKEFNSYTTSAKVTLNCVEDAIAFNHFHLGLHYGTILGIKKIISTGG</sequence>
<dbReference type="AlphaFoldDB" id="A0A411EC18"/>
<dbReference type="OrthoDB" id="4295522at2"/>
<accession>A0A411EC18</accession>
<dbReference type="EMBL" id="CP035544">
    <property type="protein sequence ID" value="QBA65209.1"/>
    <property type="molecule type" value="Genomic_DNA"/>
</dbReference>
<evidence type="ECO:0000313" key="3">
    <source>
        <dbReference type="Proteomes" id="UP000290889"/>
    </source>
</evidence>